<dbReference type="GO" id="GO:0005765">
    <property type="term" value="C:lysosomal membrane"/>
    <property type="evidence" value="ECO:0007669"/>
    <property type="project" value="TreeGrafter"/>
</dbReference>
<evidence type="ECO:0000313" key="3">
    <source>
        <dbReference type="Proteomes" id="UP000274429"/>
    </source>
</evidence>
<evidence type="ECO:0000313" key="2">
    <source>
        <dbReference type="EMBL" id="VDM23459.1"/>
    </source>
</evidence>
<dbReference type="PANTHER" id="PTHR12897:SF4">
    <property type="entry name" value="REGULATOR OF MON1-CCZ1 COMPLEX"/>
    <property type="match status" value="1"/>
</dbReference>
<dbReference type="WBParaSite" id="TTAC_0000383001-mRNA-1">
    <property type="protein sequence ID" value="TTAC_0000383001-mRNA-1"/>
    <property type="gene ID" value="TTAC_0000383001"/>
</dbReference>
<organism evidence="4">
    <name type="scientific">Hydatigena taeniaeformis</name>
    <name type="common">Feline tapeworm</name>
    <name type="synonym">Taenia taeniaeformis</name>
    <dbReference type="NCBI Taxonomy" id="6205"/>
    <lineage>
        <taxon>Eukaryota</taxon>
        <taxon>Metazoa</taxon>
        <taxon>Spiralia</taxon>
        <taxon>Lophotrochozoa</taxon>
        <taxon>Platyhelminthes</taxon>
        <taxon>Cestoda</taxon>
        <taxon>Eucestoda</taxon>
        <taxon>Cyclophyllidea</taxon>
        <taxon>Taeniidae</taxon>
        <taxon>Hydatigera</taxon>
    </lineage>
</organism>
<accession>A0A0R3WSU0</accession>
<name>A0A0R3WSU0_HYDTA</name>
<proteinExistence type="predicted"/>
<dbReference type="InterPro" id="IPR040371">
    <property type="entry name" value="RMC1"/>
</dbReference>
<sequence>ETNSSEPIRRFYRQPIVFSPDDVYETIFAPLASFTNDLKIQKVLSHLTLSYINDLKSRSLCIDHMLYTLLVESLVRSHDFSRLVHLLRSNVIVDSTEVANQLLSIESTFPPAGQLALDMLRVAKALGPFINYTETR</sequence>
<dbReference type="GO" id="GO:0010506">
    <property type="term" value="P:regulation of autophagy"/>
    <property type="evidence" value="ECO:0007669"/>
    <property type="project" value="InterPro"/>
</dbReference>
<feature type="domain" description="Mic1" evidence="1">
    <location>
        <begin position="15"/>
        <end position="122"/>
    </location>
</feature>
<dbReference type="EMBL" id="UYWX01003103">
    <property type="protein sequence ID" value="VDM23459.1"/>
    <property type="molecule type" value="Genomic_DNA"/>
</dbReference>
<dbReference type="OrthoDB" id="6288564at2759"/>
<dbReference type="GO" id="GO:0035658">
    <property type="term" value="C:Mon1-Ccz1 complex"/>
    <property type="evidence" value="ECO:0007669"/>
    <property type="project" value="InterPro"/>
</dbReference>
<dbReference type="Proteomes" id="UP000274429">
    <property type="component" value="Unassembled WGS sequence"/>
</dbReference>
<dbReference type="Pfam" id="PF07035">
    <property type="entry name" value="RMC1_C"/>
    <property type="match status" value="1"/>
</dbReference>
<reference evidence="2 3" key="2">
    <citation type="submission" date="2018-11" db="EMBL/GenBank/DDBJ databases">
        <authorList>
            <consortium name="Pathogen Informatics"/>
        </authorList>
    </citation>
    <scope>NUCLEOTIDE SEQUENCE [LARGE SCALE GENOMIC DNA]</scope>
</reference>
<dbReference type="AlphaFoldDB" id="A0A0R3WSU0"/>
<dbReference type="GO" id="GO:0031902">
    <property type="term" value="C:late endosome membrane"/>
    <property type="evidence" value="ECO:0007669"/>
    <property type="project" value="TreeGrafter"/>
</dbReference>
<evidence type="ECO:0000313" key="4">
    <source>
        <dbReference type="WBParaSite" id="TTAC_0000383001-mRNA-1"/>
    </source>
</evidence>
<gene>
    <name evidence="2" type="ORF">TTAC_LOCUS3815</name>
</gene>
<keyword evidence="3" id="KW-1185">Reference proteome</keyword>
<protein>
    <submittedName>
        <fullName evidence="4">Mic1 domain-containing protein</fullName>
    </submittedName>
</protein>
<dbReference type="PANTHER" id="PTHR12897">
    <property type="entry name" value="COLON CANCER-ASSOCIATED PROTEIN MIC1"/>
    <property type="match status" value="1"/>
</dbReference>
<reference evidence="4" key="1">
    <citation type="submission" date="2017-02" db="UniProtKB">
        <authorList>
            <consortium name="WormBaseParasite"/>
        </authorList>
    </citation>
    <scope>IDENTIFICATION</scope>
</reference>
<dbReference type="InterPro" id="IPR009755">
    <property type="entry name" value="RMC1_C"/>
</dbReference>
<evidence type="ECO:0000259" key="1">
    <source>
        <dbReference type="Pfam" id="PF07035"/>
    </source>
</evidence>